<evidence type="ECO:0000256" key="1">
    <source>
        <dbReference type="ARBA" id="ARBA00022500"/>
    </source>
</evidence>
<dbReference type="PANTHER" id="PTHR39452:SF1">
    <property type="entry name" value="CHEY-P PHOSPHATASE CHEX"/>
    <property type="match status" value="1"/>
</dbReference>
<dbReference type="SUPFAM" id="SSF103039">
    <property type="entry name" value="CheC-like"/>
    <property type="match status" value="1"/>
</dbReference>
<feature type="domain" description="Chemotaxis phosphatase CheX-like" evidence="2">
    <location>
        <begin position="46"/>
        <end position="143"/>
    </location>
</feature>
<dbReference type="EMBL" id="FMXO01000018">
    <property type="protein sequence ID" value="SDB56687.1"/>
    <property type="molecule type" value="Genomic_DNA"/>
</dbReference>
<name>A0A1G6EGT3_9BACT</name>
<dbReference type="RefSeq" id="WP_092123204.1">
    <property type="nucleotide sequence ID" value="NZ_FMXO01000018.1"/>
</dbReference>
<dbReference type="InterPro" id="IPR028051">
    <property type="entry name" value="CheX-like_dom"/>
</dbReference>
<dbReference type="Gene3D" id="3.40.1550.10">
    <property type="entry name" value="CheC-like"/>
    <property type="match status" value="1"/>
</dbReference>
<dbReference type="STRING" id="617002.SAMN05660653_02834"/>
<dbReference type="InterPro" id="IPR038756">
    <property type="entry name" value="CheX-like"/>
</dbReference>
<dbReference type="PANTHER" id="PTHR39452">
    <property type="entry name" value="CHEY-P PHOSPHATASE CHEX"/>
    <property type="match status" value="1"/>
</dbReference>
<dbReference type="GO" id="GO:0006935">
    <property type="term" value="P:chemotaxis"/>
    <property type="evidence" value="ECO:0007669"/>
    <property type="project" value="UniProtKB-KW"/>
</dbReference>
<evidence type="ECO:0000313" key="4">
    <source>
        <dbReference type="Proteomes" id="UP000198771"/>
    </source>
</evidence>
<dbReference type="Pfam" id="PF13690">
    <property type="entry name" value="CheX"/>
    <property type="match status" value="1"/>
</dbReference>
<dbReference type="CDD" id="cd17906">
    <property type="entry name" value="CheX"/>
    <property type="match status" value="1"/>
</dbReference>
<accession>A0A1G6EGT3</accession>
<keyword evidence="4" id="KW-1185">Reference proteome</keyword>
<proteinExistence type="predicted"/>
<dbReference type="AlphaFoldDB" id="A0A1G6EGT3"/>
<organism evidence="3 4">
    <name type="scientific">Desulfonatronum thiosulfatophilum</name>
    <dbReference type="NCBI Taxonomy" id="617002"/>
    <lineage>
        <taxon>Bacteria</taxon>
        <taxon>Pseudomonadati</taxon>
        <taxon>Thermodesulfobacteriota</taxon>
        <taxon>Desulfovibrionia</taxon>
        <taxon>Desulfovibrionales</taxon>
        <taxon>Desulfonatronaceae</taxon>
        <taxon>Desulfonatronum</taxon>
    </lineage>
</organism>
<protein>
    <submittedName>
        <fullName evidence="3">Chemotaxis protein CheX</fullName>
    </submittedName>
</protein>
<gene>
    <name evidence="3" type="ORF">SAMN05660653_02834</name>
</gene>
<reference evidence="3 4" key="1">
    <citation type="submission" date="2016-10" db="EMBL/GenBank/DDBJ databases">
        <authorList>
            <person name="de Groot N.N."/>
        </authorList>
    </citation>
    <scope>NUCLEOTIDE SEQUENCE [LARGE SCALE GENOMIC DNA]</scope>
    <source>
        <strain evidence="3 4">ASO4-2</strain>
    </source>
</reference>
<evidence type="ECO:0000259" key="2">
    <source>
        <dbReference type="Pfam" id="PF13690"/>
    </source>
</evidence>
<dbReference type="InterPro" id="IPR028976">
    <property type="entry name" value="CheC-like_sf"/>
</dbReference>
<dbReference type="OrthoDB" id="9790435at2"/>
<evidence type="ECO:0000313" key="3">
    <source>
        <dbReference type="EMBL" id="SDB56687.1"/>
    </source>
</evidence>
<dbReference type="Proteomes" id="UP000198771">
    <property type="component" value="Unassembled WGS sequence"/>
</dbReference>
<sequence length="163" mass="17254">MVLRYDVSFINPFLDAVVGVLGMMASVKVNPGKPYINRSRSAIGDVTGSLGFSGSADGVMSLTLDEPVILKIVNNMLAESYSTINDDIADAVGELTNMIAGQARQDLVKQGMKLKASTPTVIIGKGHKISHITSSPILAIPFTTDEGSLVVEVSFEPEDSDNP</sequence>
<keyword evidence="1" id="KW-0145">Chemotaxis</keyword>